<gene>
    <name evidence="1" type="ORF">Snoj_26310</name>
</gene>
<evidence type="ECO:0000313" key="2">
    <source>
        <dbReference type="Proteomes" id="UP000613974"/>
    </source>
</evidence>
<dbReference type="EMBL" id="BNEC01000003">
    <property type="protein sequence ID" value="GHI68713.1"/>
    <property type="molecule type" value="Genomic_DNA"/>
</dbReference>
<organism evidence="1 2">
    <name type="scientific">Streptomyces nojiriensis</name>
    <dbReference type="NCBI Taxonomy" id="66374"/>
    <lineage>
        <taxon>Bacteria</taxon>
        <taxon>Bacillati</taxon>
        <taxon>Actinomycetota</taxon>
        <taxon>Actinomycetes</taxon>
        <taxon>Kitasatosporales</taxon>
        <taxon>Streptomycetaceae</taxon>
        <taxon>Streptomyces</taxon>
    </lineage>
</organism>
<proteinExistence type="predicted"/>
<keyword evidence="2" id="KW-1185">Reference proteome</keyword>
<reference evidence="2" key="1">
    <citation type="submission" date="2023-07" db="EMBL/GenBank/DDBJ databases">
        <title>Whole genome shotgun sequence of Streptomyces nojiriensis NBRC 13794.</title>
        <authorList>
            <person name="Komaki H."/>
            <person name="Tamura T."/>
        </authorList>
    </citation>
    <scope>NUCLEOTIDE SEQUENCE [LARGE SCALE GENOMIC DNA]</scope>
    <source>
        <strain evidence="2">NBRC 13794</strain>
    </source>
</reference>
<name>A0ABQ3SKN7_9ACTN</name>
<sequence length="67" mass="7228">MERPKPKCLAMAAAVGEHTARALPELRRRLGSDVMPVPWLDAAMDADRIIAAALDGEAAVRTHPLAR</sequence>
<comment type="caution">
    <text evidence="1">The sequence shown here is derived from an EMBL/GenBank/DDBJ whole genome shotgun (WGS) entry which is preliminary data.</text>
</comment>
<protein>
    <submittedName>
        <fullName evidence="1">Uncharacterized protein</fullName>
    </submittedName>
</protein>
<evidence type="ECO:0000313" key="1">
    <source>
        <dbReference type="EMBL" id="GHI68713.1"/>
    </source>
</evidence>
<accession>A0ABQ3SKN7</accession>
<dbReference type="Proteomes" id="UP000613974">
    <property type="component" value="Unassembled WGS sequence"/>
</dbReference>